<reference evidence="1 2" key="1">
    <citation type="journal article" date="2019" name="Commun. Biol.">
        <title>The bagworm genome reveals a unique fibroin gene that provides high tensile strength.</title>
        <authorList>
            <person name="Kono N."/>
            <person name="Nakamura H."/>
            <person name="Ohtoshi R."/>
            <person name="Tomita M."/>
            <person name="Numata K."/>
            <person name="Arakawa K."/>
        </authorList>
    </citation>
    <scope>NUCLEOTIDE SEQUENCE [LARGE SCALE GENOMIC DNA]</scope>
</reference>
<gene>
    <name evidence="1" type="ORF">EVAR_42696_1</name>
</gene>
<dbReference type="AlphaFoldDB" id="A0A4C1X030"/>
<proteinExistence type="predicted"/>
<name>A0A4C1X030_EUMVA</name>
<accession>A0A4C1X030</accession>
<dbReference type="Proteomes" id="UP000299102">
    <property type="component" value="Unassembled WGS sequence"/>
</dbReference>
<protein>
    <submittedName>
        <fullName evidence="1">Uncharacterized protein</fullName>
    </submittedName>
</protein>
<evidence type="ECO:0000313" key="2">
    <source>
        <dbReference type="Proteomes" id="UP000299102"/>
    </source>
</evidence>
<dbReference type="EMBL" id="BGZK01000694">
    <property type="protein sequence ID" value="GBP56503.1"/>
    <property type="molecule type" value="Genomic_DNA"/>
</dbReference>
<keyword evidence="2" id="KW-1185">Reference proteome</keyword>
<evidence type="ECO:0000313" key="1">
    <source>
        <dbReference type="EMBL" id="GBP56503.1"/>
    </source>
</evidence>
<comment type="caution">
    <text evidence="1">The sequence shown here is derived from an EMBL/GenBank/DDBJ whole genome shotgun (WGS) entry which is preliminary data.</text>
</comment>
<organism evidence="1 2">
    <name type="scientific">Eumeta variegata</name>
    <name type="common">Bagworm moth</name>
    <name type="synonym">Eumeta japonica</name>
    <dbReference type="NCBI Taxonomy" id="151549"/>
    <lineage>
        <taxon>Eukaryota</taxon>
        <taxon>Metazoa</taxon>
        <taxon>Ecdysozoa</taxon>
        <taxon>Arthropoda</taxon>
        <taxon>Hexapoda</taxon>
        <taxon>Insecta</taxon>
        <taxon>Pterygota</taxon>
        <taxon>Neoptera</taxon>
        <taxon>Endopterygota</taxon>
        <taxon>Lepidoptera</taxon>
        <taxon>Glossata</taxon>
        <taxon>Ditrysia</taxon>
        <taxon>Tineoidea</taxon>
        <taxon>Psychidae</taxon>
        <taxon>Oiketicinae</taxon>
        <taxon>Eumeta</taxon>
    </lineage>
</organism>
<sequence>MHVDMKTGPRYARRGNADSKMNGAFTANAFGNASWASSAPSVRWGRSGRHNSEEQLLISLGHTRRYRVHPMEPFTSERDGSA</sequence>